<name>A0A4Y2BFS7_ARAVE</name>
<accession>A0A4Y2BFS7</accession>
<feature type="region of interest" description="Disordered" evidence="1">
    <location>
        <begin position="1"/>
        <end position="35"/>
    </location>
</feature>
<dbReference type="Proteomes" id="UP000499080">
    <property type="component" value="Unassembled WGS sequence"/>
</dbReference>
<sequence length="111" mass="12295">MGSGGLVVRSQPRGRRVPDPKPDSTEEPPCKRVWCTPNPSRPNTLLLMWCGSLQAPSSSSNRGSKLRGPSQNSLRIAGKRIVNMSKHKPFQFYGKINANMGLNLYIIKIFS</sequence>
<proteinExistence type="predicted"/>
<organism evidence="2 3">
    <name type="scientific">Araneus ventricosus</name>
    <name type="common">Orbweaver spider</name>
    <name type="synonym">Epeira ventricosa</name>
    <dbReference type="NCBI Taxonomy" id="182803"/>
    <lineage>
        <taxon>Eukaryota</taxon>
        <taxon>Metazoa</taxon>
        <taxon>Ecdysozoa</taxon>
        <taxon>Arthropoda</taxon>
        <taxon>Chelicerata</taxon>
        <taxon>Arachnida</taxon>
        <taxon>Araneae</taxon>
        <taxon>Araneomorphae</taxon>
        <taxon>Entelegynae</taxon>
        <taxon>Araneoidea</taxon>
        <taxon>Araneidae</taxon>
        <taxon>Araneus</taxon>
    </lineage>
</organism>
<comment type="caution">
    <text evidence="2">The sequence shown here is derived from an EMBL/GenBank/DDBJ whole genome shotgun (WGS) entry which is preliminary data.</text>
</comment>
<evidence type="ECO:0000313" key="3">
    <source>
        <dbReference type="Proteomes" id="UP000499080"/>
    </source>
</evidence>
<dbReference type="AlphaFoldDB" id="A0A4Y2BFS7"/>
<keyword evidence="3" id="KW-1185">Reference proteome</keyword>
<feature type="region of interest" description="Disordered" evidence="1">
    <location>
        <begin position="55"/>
        <end position="74"/>
    </location>
</feature>
<feature type="compositionally biased region" description="Basic and acidic residues" evidence="1">
    <location>
        <begin position="16"/>
        <end position="30"/>
    </location>
</feature>
<evidence type="ECO:0000313" key="2">
    <source>
        <dbReference type="EMBL" id="GBL90597.1"/>
    </source>
</evidence>
<reference evidence="2 3" key="1">
    <citation type="journal article" date="2019" name="Sci. Rep.">
        <title>Orb-weaving spider Araneus ventricosus genome elucidates the spidroin gene catalogue.</title>
        <authorList>
            <person name="Kono N."/>
            <person name="Nakamura H."/>
            <person name="Ohtoshi R."/>
            <person name="Moran D.A.P."/>
            <person name="Shinohara A."/>
            <person name="Yoshida Y."/>
            <person name="Fujiwara M."/>
            <person name="Mori M."/>
            <person name="Tomita M."/>
            <person name="Arakawa K."/>
        </authorList>
    </citation>
    <scope>NUCLEOTIDE SEQUENCE [LARGE SCALE GENOMIC DNA]</scope>
</reference>
<evidence type="ECO:0000256" key="1">
    <source>
        <dbReference type="SAM" id="MobiDB-lite"/>
    </source>
</evidence>
<protein>
    <submittedName>
        <fullName evidence="2">Uncharacterized protein</fullName>
    </submittedName>
</protein>
<dbReference type="EMBL" id="BGPR01000072">
    <property type="protein sequence ID" value="GBL90597.1"/>
    <property type="molecule type" value="Genomic_DNA"/>
</dbReference>
<gene>
    <name evidence="2" type="ORF">AVEN_179496_1</name>
</gene>